<evidence type="ECO:0000256" key="1">
    <source>
        <dbReference type="SAM" id="Phobius"/>
    </source>
</evidence>
<dbReference type="EMBL" id="VDLU01000001">
    <property type="protein sequence ID" value="TNJ29871.1"/>
    <property type="molecule type" value="Genomic_DNA"/>
</dbReference>
<evidence type="ECO:0000313" key="3">
    <source>
        <dbReference type="Proteomes" id="UP000315496"/>
    </source>
</evidence>
<feature type="transmembrane region" description="Helical" evidence="1">
    <location>
        <begin position="146"/>
        <end position="168"/>
    </location>
</feature>
<feature type="transmembrane region" description="Helical" evidence="1">
    <location>
        <begin position="62"/>
        <end position="80"/>
    </location>
</feature>
<feature type="transmembrane region" description="Helical" evidence="1">
    <location>
        <begin position="119"/>
        <end position="140"/>
    </location>
</feature>
<keyword evidence="1" id="KW-1133">Transmembrane helix</keyword>
<gene>
    <name evidence="2" type="ORF">GMRT_10296</name>
</gene>
<organism evidence="2 3">
    <name type="scientific">Giardia muris</name>
    <dbReference type="NCBI Taxonomy" id="5742"/>
    <lineage>
        <taxon>Eukaryota</taxon>
        <taxon>Metamonada</taxon>
        <taxon>Diplomonadida</taxon>
        <taxon>Hexamitidae</taxon>
        <taxon>Giardiinae</taxon>
        <taxon>Giardia</taxon>
    </lineage>
</organism>
<comment type="caution">
    <text evidence="2">The sequence shown here is derived from an EMBL/GenBank/DDBJ whole genome shotgun (WGS) entry which is preliminary data.</text>
</comment>
<sequence>MSEQFDPRNDKDFQGVVLPRRTIFVNSFILHYSDEVEYLNVISRVCLFFLIPLVWSQANRPFVRHVIYPVVFGLPWWLRNIVPSKLIDQCCTIASMLSIIPAYGLLIKALKIPFFRSHLMKIGAILICFIAACAFMFLAMTDAKIYAIQMSVLIMKPEAAFNFIYWSYLIGSELHLLQKAIVVIVGCILIPLSNHYFIFLLILVLRLVFVPVRK</sequence>
<keyword evidence="1" id="KW-0472">Membrane</keyword>
<keyword evidence="3" id="KW-1185">Reference proteome</keyword>
<dbReference type="VEuPathDB" id="GiardiaDB:GMRT_10296"/>
<dbReference type="Proteomes" id="UP000315496">
    <property type="component" value="Chromosome 1"/>
</dbReference>
<name>A0A4Z1TBG5_GIAMU</name>
<evidence type="ECO:0000313" key="2">
    <source>
        <dbReference type="EMBL" id="TNJ29871.1"/>
    </source>
</evidence>
<dbReference type="AlphaFoldDB" id="A0A4Z1TBG5"/>
<feature type="transmembrane region" description="Helical" evidence="1">
    <location>
        <begin position="180"/>
        <end position="209"/>
    </location>
</feature>
<keyword evidence="1" id="KW-0812">Transmembrane</keyword>
<accession>A0A4Z1TBG5</accession>
<feature type="transmembrane region" description="Helical" evidence="1">
    <location>
        <begin position="86"/>
        <end position="107"/>
    </location>
</feature>
<protein>
    <submittedName>
        <fullName evidence="2">Uncharacterized protein</fullName>
    </submittedName>
</protein>
<proteinExistence type="predicted"/>
<reference evidence="2 3" key="1">
    <citation type="submission" date="2019-05" db="EMBL/GenBank/DDBJ databases">
        <title>The compact genome of Giardia muris reveals important steps in the evolution of intestinal protozoan parasites.</title>
        <authorList>
            <person name="Xu F."/>
            <person name="Jimenez-Gonzalez A."/>
            <person name="Einarsson E."/>
            <person name="Astvaldsson A."/>
            <person name="Peirasmaki D."/>
            <person name="Eckmann L."/>
            <person name="Andersson J.O."/>
            <person name="Svard S.G."/>
            <person name="Jerlstrom-Hultqvist J."/>
        </authorList>
    </citation>
    <scope>NUCLEOTIDE SEQUENCE [LARGE SCALE GENOMIC DNA]</scope>
    <source>
        <strain evidence="2 3">Roberts-Thomson</strain>
    </source>
</reference>